<dbReference type="GO" id="GO:0005524">
    <property type="term" value="F:ATP binding"/>
    <property type="evidence" value="ECO:0007669"/>
    <property type="project" value="InterPro"/>
</dbReference>
<reference evidence="2" key="1">
    <citation type="journal article" date="2020" name="Stud. Mycol.">
        <title>101 Dothideomycetes genomes: a test case for predicting lifestyles and emergence of pathogens.</title>
        <authorList>
            <person name="Haridas S."/>
            <person name="Albert R."/>
            <person name="Binder M."/>
            <person name="Bloem J."/>
            <person name="Labutti K."/>
            <person name="Salamov A."/>
            <person name="Andreopoulos B."/>
            <person name="Baker S."/>
            <person name="Barry K."/>
            <person name="Bills G."/>
            <person name="Bluhm B."/>
            <person name="Cannon C."/>
            <person name="Castanera R."/>
            <person name="Culley D."/>
            <person name="Daum C."/>
            <person name="Ezra D."/>
            <person name="Gonzalez J."/>
            <person name="Henrissat B."/>
            <person name="Kuo A."/>
            <person name="Liang C."/>
            <person name="Lipzen A."/>
            <person name="Lutzoni F."/>
            <person name="Magnuson J."/>
            <person name="Mondo S."/>
            <person name="Nolan M."/>
            <person name="Ohm R."/>
            <person name="Pangilinan J."/>
            <person name="Park H.-J."/>
            <person name="Ramirez L."/>
            <person name="Alfaro M."/>
            <person name="Sun H."/>
            <person name="Tritt A."/>
            <person name="Yoshinaga Y."/>
            <person name="Zwiers L.-H."/>
            <person name="Turgeon B."/>
            <person name="Goodwin S."/>
            <person name="Spatafora J."/>
            <person name="Crous P."/>
            <person name="Grigoriev I."/>
        </authorList>
    </citation>
    <scope>NUCLEOTIDE SEQUENCE</scope>
    <source>
        <strain evidence="2">CBS 121739</strain>
    </source>
</reference>
<evidence type="ECO:0000313" key="2">
    <source>
        <dbReference type="EMBL" id="KAF2758965.1"/>
    </source>
</evidence>
<keyword evidence="3" id="KW-1185">Reference proteome</keyword>
<dbReference type="GO" id="GO:0004672">
    <property type="term" value="F:protein kinase activity"/>
    <property type="evidence" value="ECO:0007669"/>
    <property type="project" value="InterPro"/>
</dbReference>
<dbReference type="Proteomes" id="UP000799437">
    <property type="component" value="Unassembled WGS sequence"/>
</dbReference>
<dbReference type="GeneID" id="54484806"/>
<gene>
    <name evidence="2" type="ORF">EJ05DRAFT_475205</name>
</gene>
<dbReference type="Gene3D" id="1.10.510.10">
    <property type="entry name" value="Transferase(Phosphotransferase) domain 1"/>
    <property type="match status" value="1"/>
</dbReference>
<dbReference type="InterPro" id="IPR000719">
    <property type="entry name" value="Prot_kinase_dom"/>
</dbReference>
<dbReference type="RefSeq" id="XP_033601416.1">
    <property type="nucleotide sequence ID" value="XM_033743752.1"/>
</dbReference>
<protein>
    <recommendedName>
        <fullName evidence="1">Protein kinase domain-containing protein</fullName>
    </recommendedName>
</protein>
<sequence>MPPPWNVISLLTHQLDCNARLTVLCRGRRVYISIRRSNLNSSPTLQRQLAHFLKAVAEEEDDNVITEDFYDWLLEPCKKLLGDLCFPSHLTRPTYADYLALETLHFELHSSDGHVVPVRSARDDIMMPPGIRLHCDLFSVWPVLGPEDLQIRLDSAGTDLRADSVEESLLHEPSKVYVMDHPYFFKAATQDNRSQCERELQVFKEIEQAGLKSLNITHLSAVVCDSDGVFYGFLLPYINTYGNTLTWAMVTRATASERARWAEQVTHIVERLHAAGIVWGDVKADNVLVDTERNAWVVDFGGGHTIGWGESSTAGTIEGDRIGLQKILEFIRSPKVVRE</sequence>
<dbReference type="EMBL" id="ML996570">
    <property type="protein sequence ID" value="KAF2758965.1"/>
    <property type="molecule type" value="Genomic_DNA"/>
</dbReference>
<name>A0A6A6W8T8_9PEZI</name>
<evidence type="ECO:0000313" key="3">
    <source>
        <dbReference type="Proteomes" id="UP000799437"/>
    </source>
</evidence>
<dbReference type="PROSITE" id="PS50011">
    <property type="entry name" value="PROTEIN_KINASE_DOM"/>
    <property type="match status" value="1"/>
</dbReference>
<feature type="domain" description="Protein kinase" evidence="1">
    <location>
        <begin position="138"/>
        <end position="339"/>
    </location>
</feature>
<dbReference type="AlphaFoldDB" id="A0A6A6W8T8"/>
<dbReference type="Pfam" id="PF00069">
    <property type="entry name" value="Pkinase"/>
    <property type="match status" value="1"/>
</dbReference>
<dbReference type="InterPro" id="IPR011009">
    <property type="entry name" value="Kinase-like_dom_sf"/>
</dbReference>
<dbReference type="OrthoDB" id="4062651at2759"/>
<dbReference type="SUPFAM" id="SSF56112">
    <property type="entry name" value="Protein kinase-like (PK-like)"/>
    <property type="match status" value="1"/>
</dbReference>
<proteinExistence type="predicted"/>
<organism evidence="2 3">
    <name type="scientific">Pseudovirgaria hyperparasitica</name>
    <dbReference type="NCBI Taxonomy" id="470096"/>
    <lineage>
        <taxon>Eukaryota</taxon>
        <taxon>Fungi</taxon>
        <taxon>Dikarya</taxon>
        <taxon>Ascomycota</taxon>
        <taxon>Pezizomycotina</taxon>
        <taxon>Dothideomycetes</taxon>
        <taxon>Dothideomycetes incertae sedis</taxon>
        <taxon>Acrospermales</taxon>
        <taxon>Acrospermaceae</taxon>
        <taxon>Pseudovirgaria</taxon>
    </lineage>
</organism>
<accession>A0A6A6W8T8</accession>
<evidence type="ECO:0000259" key="1">
    <source>
        <dbReference type="PROSITE" id="PS50011"/>
    </source>
</evidence>